<proteinExistence type="predicted"/>
<reference evidence="2 3" key="1">
    <citation type="submission" date="2015-08" db="EMBL/GenBank/DDBJ databases">
        <title>Complete genome sequence of Sulfurifustis variabilis.</title>
        <authorList>
            <person name="Miura A."/>
            <person name="Kojima H."/>
            <person name="Fukui M."/>
        </authorList>
    </citation>
    <scope>NUCLEOTIDE SEQUENCE [LARGE SCALE GENOMIC DNA]</scope>
    <source>
        <strain evidence="3">skN76</strain>
    </source>
</reference>
<dbReference type="GO" id="GO:0008757">
    <property type="term" value="F:S-adenosylmethionine-dependent methyltransferase activity"/>
    <property type="evidence" value="ECO:0007669"/>
    <property type="project" value="InterPro"/>
</dbReference>
<dbReference type="Pfam" id="PF13649">
    <property type="entry name" value="Methyltransf_25"/>
    <property type="match status" value="1"/>
</dbReference>
<gene>
    <name evidence="2" type="ORF">SVA_1376</name>
</gene>
<keyword evidence="3" id="KW-1185">Reference proteome</keyword>
<dbReference type="EMBL" id="AP014936">
    <property type="protein sequence ID" value="BAU47941.1"/>
    <property type="molecule type" value="Genomic_DNA"/>
</dbReference>
<dbReference type="SUPFAM" id="SSF53335">
    <property type="entry name" value="S-adenosyl-L-methionine-dependent methyltransferases"/>
    <property type="match status" value="1"/>
</dbReference>
<keyword evidence="2" id="KW-0489">Methyltransferase</keyword>
<dbReference type="PANTHER" id="PTHR12843">
    <property type="entry name" value="PROTEIN-LYSINE N-METHYLTRANSFERASE METTL10"/>
    <property type="match status" value="1"/>
</dbReference>
<dbReference type="Proteomes" id="UP000218899">
    <property type="component" value="Chromosome"/>
</dbReference>
<accession>A0A1B4VBF9</accession>
<evidence type="ECO:0000313" key="3">
    <source>
        <dbReference type="Proteomes" id="UP000218899"/>
    </source>
</evidence>
<organism evidence="2 3">
    <name type="scientific">Sulfurifustis variabilis</name>
    <dbReference type="NCBI Taxonomy" id="1675686"/>
    <lineage>
        <taxon>Bacteria</taxon>
        <taxon>Pseudomonadati</taxon>
        <taxon>Pseudomonadota</taxon>
        <taxon>Gammaproteobacteria</taxon>
        <taxon>Acidiferrobacterales</taxon>
        <taxon>Acidiferrobacteraceae</taxon>
        <taxon>Sulfurifustis</taxon>
    </lineage>
</organism>
<feature type="domain" description="Methyltransferase" evidence="1">
    <location>
        <begin position="45"/>
        <end position="140"/>
    </location>
</feature>
<evidence type="ECO:0000313" key="2">
    <source>
        <dbReference type="EMBL" id="BAU47941.1"/>
    </source>
</evidence>
<name>A0A1B4VBF9_9GAMM</name>
<dbReference type="PANTHER" id="PTHR12843:SF5">
    <property type="entry name" value="EEF1A LYSINE METHYLTRANSFERASE 2"/>
    <property type="match status" value="1"/>
</dbReference>
<keyword evidence="2" id="KW-0808">Transferase</keyword>
<protein>
    <submittedName>
        <fullName evidence="2">Type 12 methyltransferase</fullName>
    </submittedName>
</protein>
<dbReference type="InterPro" id="IPR029063">
    <property type="entry name" value="SAM-dependent_MTases_sf"/>
</dbReference>
<dbReference type="RefSeq" id="WP_096462852.1">
    <property type="nucleotide sequence ID" value="NZ_AP014936.1"/>
</dbReference>
<sequence>MDRKSHWERIYETRQPTGVSWYQPRLLRSLELILACAPPLGARMIDVGGGASTLVDDLLTLGFHKLAVLDISRAAIAGARARLGPRADTVQWIEADVTQAVLPACGFDLWHDRAVFHFLTQAEDRNRYRGLLAGTLAPGGHAVIATFGPGGPERCSGLEIVRYDLPGLARELGPAFETVEGRTETHRTPSGTPQEFVYGLFRRR</sequence>
<dbReference type="AlphaFoldDB" id="A0A1B4VBF9"/>
<dbReference type="GO" id="GO:0032259">
    <property type="term" value="P:methylation"/>
    <property type="evidence" value="ECO:0007669"/>
    <property type="project" value="UniProtKB-KW"/>
</dbReference>
<dbReference type="InterPro" id="IPR041698">
    <property type="entry name" value="Methyltransf_25"/>
</dbReference>
<dbReference type="Gene3D" id="3.40.50.150">
    <property type="entry name" value="Vaccinia Virus protein VP39"/>
    <property type="match status" value="1"/>
</dbReference>
<dbReference type="KEGG" id="sva:SVA_1376"/>
<dbReference type="OrthoDB" id="9788660at2"/>
<evidence type="ECO:0000259" key="1">
    <source>
        <dbReference type="Pfam" id="PF13649"/>
    </source>
</evidence>